<proteinExistence type="inferred from homology"/>
<feature type="transmembrane region" description="Helical" evidence="9">
    <location>
        <begin position="215"/>
        <end position="242"/>
    </location>
</feature>
<dbReference type="GO" id="GO:0006865">
    <property type="term" value="P:amino acid transport"/>
    <property type="evidence" value="ECO:0007669"/>
    <property type="project" value="UniProtKB-KW"/>
</dbReference>
<evidence type="ECO:0000256" key="2">
    <source>
        <dbReference type="ARBA" id="ARBA00010072"/>
    </source>
</evidence>
<feature type="transmembrane region" description="Helical" evidence="9">
    <location>
        <begin position="362"/>
        <end position="384"/>
    </location>
</feature>
<dbReference type="PROSITE" id="PS50928">
    <property type="entry name" value="ABC_TM1"/>
    <property type="match status" value="1"/>
</dbReference>
<evidence type="ECO:0000313" key="11">
    <source>
        <dbReference type="EMBL" id="GIL38707.1"/>
    </source>
</evidence>
<dbReference type="InterPro" id="IPR000515">
    <property type="entry name" value="MetI-like"/>
</dbReference>
<evidence type="ECO:0000256" key="9">
    <source>
        <dbReference type="RuleBase" id="RU363032"/>
    </source>
</evidence>
<accession>A0A8S8XBG9</accession>
<feature type="domain" description="ABC transmembrane type-1" evidence="10">
    <location>
        <begin position="89"/>
        <end position="382"/>
    </location>
</feature>
<keyword evidence="4" id="KW-1003">Cell membrane</keyword>
<dbReference type="RefSeq" id="WP_420241760.1">
    <property type="nucleotide sequence ID" value="NZ_BOPV01000001.1"/>
</dbReference>
<dbReference type="PANTHER" id="PTHR30614:SF37">
    <property type="entry name" value="AMINO-ACID ABC TRANSPORTER PERMEASE PROTEIN YHDX-RELATED"/>
    <property type="match status" value="1"/>
</dbReference>
<dbReference type="InterPro" id="IPR035906">
    <property type="entry name" value="MetI-like_sf"/>
</dbReference>
<evidence type="ECO:0000256" key="6">
    <source>
        <dbReference type="ARBA" id="ARBA00022970"/>
    </source>
</evidence>
<dbReference type="GO" id="GO:0043190">
    <property type="term" value="C:ATP-binding cassette (ABC) transporter complex"/>
    <property type="evidence" value="ECO:0007669"/>
    <property type="project" value="InterPro"/>
</dbReference>
<evidence type="ECO:0000256" key="3">
    <source>
        <dbReference type="ARBA" id="ARBA00022448"/>
    </source>
</evidence>
<gene>
    <name evidence="11" type="ORF">TMPK1_09440</name>
</gene>
<comment type="similarity">
    <text evidence="2">Belongs to the binding-protein-dependent transport system permease family. HisMQ subfamily.</text>
</comment>
<protein>
    <submittedName>
        <fullName evidence="11">ABC transporter permease</fullName>
    </submittedName>
</protein>
<keyword evidence="5 9" id="KW-0812">Transmembrane</keyword>
<organism evidence="11 12">
    <name type="scientific">Roseiterribacter gracilis</name>
    <dbReference type="NCBI Taxonomy" id="2812848"/>
    <lineage>
        <taxon>Bacteria</taxon>
        <taxon>Pseudomonadati</taxon>
        <taxon>Pseudomonadota</taxon>
        <taxon>Alphaproteobacteria</taxon>
        <taxon>Rhodospirillales</taxon>
        <taxon>Roseiterribacteraceae</taxon>
        <taxon>Roseiterribacter</taxon>
    </lineage>
</organism>
<sequence>MTLRATDRPSGVPWYNDEKTRGVLYQVVLLAVVLFVGWWLVSNTLRNLEQRQISTGFGFLWREAGFAIAEQRIRFEPTDSYARALIVGLLNTLEVSAIGIVLATLLGTVVGVARLSTNWLIARLATVYVEVVRNIPLLLQLFFWYAFITQSLPGVREALHPLPGVFLSNRGLAVPVPEFNEGQAWALVGGAIGIAASIFLARWARKRQDATGQPFPTIFAALGLIIVFSFIGWLIGGAHSALSIPEKSGFGFSGGAELSPEFAALLIGLTVYTAAFIAEIVRGGVLAVAYGQTEAAMALGLKSGLVMRLILLPQALRVIVPPMTSQYLNLFKNSTLAIAIGFRDFVSVDDTVMNQTGQAIECVALIMAVYLTVSLLISSFMNWYNNKVALRGSTR</sequence>
<keyword evidence="3 9" id="KW-0813">Transport</keyword>
<dbReference type="GO" id="GO:0022857">
    <property type="term" value="F:transmembrane transporter activity"/>
    <property type="evidence" value="ECO:0007669"/>
    <property type="project" value="InterPro"/>
</dbReference>
<keyword evidence="12" id="KW-1185">Reference proteome</keyword>
<dbReference type="CDD" id="cd06261">
    <property type="entry name" value="TM_PBP2"/>
    <property type="match status" value="1"/>
</dbReference>
<evidence type="ECO:0000313" key="12">
    <source>
        <dbReference type="Proteomes" id="UP000681075"/>
    </source>
</evidence>
<comment type="caution">
    <text evidence="11">The sequence shown here is derived from an EMBL/GenBank/DDBJ whole genome shotgun (WGS) entry which is preliminary data.</text>
</comment>
<keyword evidence="8 9" id="KW-0472">Membrane</keyword>
<evidence type="ECO:0000256" key="8">
    <source>
        <dbReference type="ARBA" id="ARBA00023136"/>
    </source>
</evidence>
<evidence type="ECO:0000256" key="4">
    <source>
        <dbReference type="ARBA" id="ARBA00022475"/>
    </source>
</evidence>
<feature type="transmembrane region" description="Helical" evidence="9">
    <location>
        <begin position="95"/>
        <end position="115"/>
    </location>
</feature>
<dbReference type="Pfam" id="PF00528">
    <property type="entry name" value="BPD_transp_1"/>
    <property type="match status" value="1"/>
</dbReference>
<name>A0A8S8XBG9_9PROT</name>
<reference evidence="11" key="1">
    <citation type="submission" date="2021-02" db="EMBL/GenBank/DDBJ databases">
        <title>Genome sequence of Rhodospirillales sp. strain TMPK1 isolated from soil.</title>
        <authorList>
            <person name="Nakai R."/>
            <person name="Kusada H."/>
            <person name="Tamaki H."/>
        </authorList>
    </citation>
    <scope>NUCLEOTIDE SEQUENCE</scope>
    <source>
        <strain evidence="11">TMPK1</strain>
    </source>
</reference>
<comment type="subcellular location">
    <subcellularLocation>
        <location evidence="1">Cell inner membrane</location>
        <topology evidence="1">Multi-pass membrane protein</topology>
    </subcellularLocation>
    <subcellularLocation>
        <location evidence="9">Cell membrane</location>
        <topology evidence="9">Multi-pass membrane protein</topology>
    </subcellularLocation>
</comment>
<dbReference type="PANTHER" id="PTHR30614">
    <property type="entry name" value="MEMBRANE COMPONENT OF AMINO ACID ABC TRANSPORTER"/>
    <property type="match status" value="1"/>
</dbReference>
<keyword evidence="7 9" id="KW-1133">Transmembrane helix</keyword>
<dbReference type="InterPro" id="IPR010065">
    <property type="entry name" value="AA_ABC_transptr_permease_3TM"/>
</dbReference>
<feature type="transmembrane region" description="Helical" evidence="9">
    <location>
        <begin position="262"/>
        <end position="281"/>
    </location>
</feature>
<feature type="transmembrane region" description="Helical" evidence="9">
    <location>
        <begin position="127"/>
        <end position="147"/>
    </location>
</feature>
<feature type="transmembrane region" description="Helical" evidence="9">
    <location>
        <begin position="184"/>
        <end position="203"/>
    </location>
</feature>
<keyword evidence="6" id="KW-0029">Amino-acid transport</keyword>
<dbReference type="AlphaFoldDB" id="A0A8S8XBG9"/>
<dbReference type="EMBL" id="BOPV01000001">
    <property type="protein sequence ID" value="GIL38707.1"/>
    <property type="molecule type" value="Genomic_DNA"/>
</dbReference>
<dbReference type="Proteomes" id="UP000681075">
    <property type="component" value="Unassembled WGS sequence"/>
</dbReference>
<evidence type="ECO:0000256" key="1">
    <source>
        <dbReference type="ARBA" id="ARBA00004429"/>
    </source>
</evidence>
<dbReference type="InterPro" id="IPR043429">
    <property type="entry name" value="ArtM/GltK/GlnP/TcyL/YhdX-like"/>
</dbReference>
<evidence type="ECO:0000259" key="10">
    <source>
        <dbReference type="PROSITE" id="PS50928"/>
    </source>
</evidence>
<evidence type="ECO:0000256" key="5">
    <source>
        <dbReference type="ARBA" id="ARBA00022692"/>
    </source>
</evidence>
<dbReference type="SUPFAM" id="SSF161098">
    <property type="entry name" value="MetI-like"/>
    <property type="match status" value="2"/>
</dbReference>
<evidence type="ECO:0000256" key="7">
    <source>
        <dbReference type="ARBA" id="ARBA00022989"/>
    </source>
</evidence>
<dbReference type="Gene3D" id="1.10.3720.10">
    <property type="entry name" value="MetI-like"/>
    <property type="match status" value="2"/>
</dbReference>
<dbReference type="NCBIfam" id="TIGR01726">
    <property type="entry name" value="HEQRo_perm_3TM"/>
    <property type="match status" value="1"/>
</dbReference>
<feature type="transmembrane region" description="Helical" evidence="9">
    <location>
        <begin position="23"/>
        <end position="41"/>
    </location>
</feature>